<feature type="compositionally biased region" description="Low complexity" evidence="1">
    <location>
        <begin position="1046"/>
        <end position="1063"/>
    </location>
</feature>
<dbReference type="EMBL" id="MU863876">
    <property type="protein sequence ID" value="KAK4205407.1"/>
    <property type="molecule type" value="Genomic_DNA"/>
</dbReference>
<feature type="compositionally biased region" description="Low complexity" evidence="1">
    <location>
        <begin position="925"/>
        <end position="955"/>
    </location>
</feature>
<comment type="caution">
    <text evidence="2">The sequence shown here is derived from an EMBL/GenBank/DDBJ whole genome shotgun (WGS) entry which is preliminary data.</text>
</comment>
<accession>A0AAN6XXC2</accession>
<feature type="region of interest" description="Disordered" evidence="1">
    <location>
        <begin position="824"/>
        <end position="897"/>
    </location>
</feature>
<reference evidence="2" key="2">
    <citation type="submission" date="2023-05" db="EMBL/GenBank/DDBJ databases">
        <authorList>
            <consortium name="Lawrence Berkeley National Laboratory"/>
            <person name="Steindorff A."/>
            <person name="Hensen N."/>
            <person name="Bonometti L."/>
            <person name="Westerberg I."/>
            <person name="Brannstrom I.O."/>
            <person name="Guillou S."/>
            <person name="Cros-Aarteil S."/>
            <person name="Calhoun S."/>
            <person name="Haridas S."/>
            <person name="Kuo A."/>
            <person name="Mondo S."/>
            <person name="Pangilinan J."/>
            <person name="Riley R."/>
            <person name="Labutti K."/>
            <person name="Andreopoulos B."/>
            <person name="Lipzen A."/>
            <person name="Chen C."/>
            <person name="Yanf M."/>
            <person name="Daum C."/>
            <person name="Ng V."/>
            <person name="Clum A."/>
            <person name="Ohm R."/>
            <person name="Martin F."/>
            <person name="Silar P."/>
            <person name="Natvig D."/>
            <person name="Lalanne C."/>
            <person name="Gautier V."/>
            <person name="Ament-Velasquez S.L."/>
            <person name="Kruys A."/>
            <person name="Hutchinson M.I."/>
            <person name="Powell A.J."/>
            <person name="Barry K."/>
            <person name="Miller A.N."/>
            <person name="Grigoriev I.V."/>
            <person name="Debuchy R."/>
            <person name="Gladieux P."/>
            <person name="Thoren M.H."/>
            <person name="Johannesson H."/>
        </authorList>
    </citation>
    <scope>NUCLEOTIDE SEQUENCE</scope>
    <source>
        <strain evidence="2">CBS 315.58</strain>
    </source>
</reference>
<feature type="region of interest" description="Disordered" evidence="1">
    <location>
        <begin position="1"/>
        <end position="31"/>
    </location>
</feature>
<feature type="compositionally biased region" description="Acidic residues" evidence="1">
    <location>
        <begin position="193"/>
        <end position="218"/>
    </location>
</feature>
<protein>
    <submittedName>
        <fullName evidence="2">Uncharacterized protein</fullName>
    </submittedName>
</protein>
<evidence type="ECO:0000313" key="3">
    <source>
        <dbReference type="Proteomes" id="UP001303160"/>
    </source>
</evidence>
<keyword evidence="3" id="KW-1185">Reference proteome</keyword>
<feature type="compositionally biased region" description="Basic and acidic residues" evidence="1">
    <location>
        <begin position="866"/>
        <end position="882"/>
    </location>
</feature>
<feature type="region of interest" description="Disordered" evidence="1">
    <location>
        <begin position="1046"/>
        <end position="1130"/>
    </location>
</feature>
<feature type="compositionally biased region" description="Basic and acidic residues" evidence="1">
    <location>
        <begin position="1091"/>
        <end position="1115"/>
    </location>
</feature>
<name>A0AAN6XXC2_9PEZI</name>
<dbReference type="AlphaFoldDB" id="A0AAN6XXC2"/>
<feature type="region of interest" description="Disordered" evidence="1">
    <location>
        <begin position="167"/>
        <end position="218"/>
    </location>
</feature>
<gene>
    <name evidence="2" type="ORF">QBC40DRAFT_320131</name>
</gene>
<feature type="region of interest" description="Disordered" evidence="1">
    <location>
        <begin position="925"/>
        <end position="963"/>
    </location>
</feature>
<organism evidence="2 3">
    <name type="scientific">Triangularia verruculosa</name>
    <dbReference type="NCBI Taxonomy" id="2587418"/>
    <lineage>
        <taxon>Eukaryota</taxon>
        <taxon>Fungi</taxon>
        <taxon>Dikarya</taxon>
        <taxon>Ascomycota</taxon>
        <taxon>Pezizomycotina</taxon>
        <taxon>Sordariomycetes</taxon>
        <taxon>Sordariomycetidae</taxon>
        <taxon>Sordariales</taxon>
        <taxon>Podosporaceae</taxon>
        <taxon>Triangularia</taxon>
    </lineage>
</organism>
<dbReference type="Proteomes" id="UP001303160">
    <property type="component" value="Unassembled WGS sequence"/>
</dbReference>
<evidence type="ECO:0000313" key="2">
    <source>
        <dbReference type="EMBL" id="KAK4205407.1"/>
    </source>
</evidence>
<proteinExistence type="predicted"/>
<sequence length="1167" mass="131608">MSSPTDRVSRQDKTKSEPTKRNQSAGPGPELTAAFVVDPKVVEDAIQTADIYQVRPAREIGNNPIRDKVEHRLAPTKAGSWYLRIRYSTNTADLSDNILCEYDNKFNKPREVEGYVSIRFLLALAKNKVDWRSLRLAKLKSLEADDRLRFKDGTPKEQHELDIEQIEEEEEAQDRANQRRLNLGWGEGMSEEKDGDQDKDDNNTEPDEEDDDKDEQQEFIEDWKSSWQPPTEEDVNKNQDVACYVPVRDKNGTLTFRRTAANSALNYKKAEDARLYKLTWYLLLEKTWKHRTTPSKGQPPRWTRVDLPGGIHILPELDSEDHIVNTKFIDAKFIQDCVVKVNNAKTVEDQAADKKQAGGGENEDRVKWKAFLLQNRPAQDSEYMQISVHPFGFYSTWIKKKDWTAYMKKLGEDCTDPKMAHRNPVHENLLDLVDSDLTGDTVLTDPRIKAVSRRYSAFLEASKEKNDFGRFQHAMRVFQHKKPDARRLFEMITEKHWTKQEPVGFRFNSTLSYHKIKTAAGKRDGSQNQIMGGGSKGVAANIIAQEIGWQHNNQGAKDPEEDEPAPSVTNVTAGVANMTTQPATTAKAQPKGGKQLNGRYKNQLKNLLYTAEWLHLRAYSWGGHLNRPGPLPLDQNAPEHLKNEQGVTLQNPFNLVVGTSETNSFMLRYEKSWQNLFKFEYNFQRKLNRKFNRTDATNIEGNLWIRVNPGSKEPDDPDWPDNKLHVVEYDSFESGNYVVREANLLNKTDKTAVAMVKVAKKFPFLAYSVAYHVRMKTHSYALGKANVDHAVRFFPFRRPFYHQAESILDRLLMTRLKDRLTEQLKAGTIQPVDGQGQRPSGNGRPSSDAGGNKKNNGKPGSGDSFFKGKDNTSKRNDDKDNHQSGGRGYKTHGDFVDGQGTGNSMGYSNYNGGFNNTMGNFGNFGNPGNFGPNQASTNTGSFGNFGNNANNNNSTDDNEDGSPAWMKNPYDPRTIAVREYQQMLTRHQWFGSGGGMGFQQGGMNPNMNYQQGGMNYGMNPNMGFQQGNMYPNPVFNNYNPGNFNNFGSAGFNQNQNSMSNQGQRLAGQDTPLDTNADIDSKTRTRAAPPPVKEKPRLTTAKKAEQKDKLKQKRSEAMTPVGAHNTAMQMGGDRAALLGRSQSHLGGLLEQVERGRRQHFGVLGGKKN</sequence>
<reference evidence="2" key="1">
    <citation type="journal article" date="2023" name="Mol. Phylogenet. Evol.">
        <title>Genome-scale phylogeny and comparative genomics of the fungal order Sordariales.</title>
        <authorList>
            <person name="Hensen N."/>
            <person name="Bonometti L."/>
            <person name="Westerberg I."/>
            <person name="Brannstrom I.O."/>
            <person name="Guillou S."/>
            <person name="Cros-Aarteil S."/>
            <person name="Calhoun S."/>
            <person name="Haridas S."/>
            <person name="Kuo A."/>
            <person name="Mondo S."/>
            <person name="Pangilinan J."/>
            <person name="Riley R."/>
            <person name="LaButti K."/>
            <person name="Andreopoulos B."/>
            <person name="Lipzen A."/>
            <person name="Chen C."/>
            <person name="Yan M."/>
            <person name="Daum C."/>
            <person name="Ng V."/>
            <person name="Clum A."/>
            <person name="Steindorff A."/>
            <person name="Ohm R.A."/>
            <person name="Martin F."/>
            <person name="Silar P."/>
            <person name="Natvig D.O."/>
            <person name="Lalanne C."/>
            <person name="Gautier V."/>
            <person name="Ament-Velasquez S.L."/>
            <person name="Kruys A."/>
            <person name="Hutchinson M.I."/>
            <person name="Powell A.J."/>
            <person name="Barry K."/>
            <person name="Miller A.N."/>
            <person name="Grigoriev I.V."/>
            <person name="Debuchy R."/>
            <person name="Gladieux P."/>
            <person name="Hiltunen Thoren M."/>
            <person name="Johannesson H."/>
        </authorList>
    </citation>
    <scope>NUCLEOTIDE SEQUENCE</scope>
    <source>
        <strain evidence="2">CBS 315.58</strain>
    </source>
</reference>
<feature type="compositionally biased region" description="Basic and acidic residues" evidence="1">
    <location>
        <begin position="7"/>
        <end position="20"/>
    </location>
</feature>
<evidence type="ECO:0000256" key="1">
    <source>
        <dbReference type="SAM" id="MobiDB-lite"/>
    </source>
</evidence>